<keyword evidence="2" id="KW-1133">Transmembrane helix</keyword>
<evidence type="ECO:0000313" key="3">
    <source>
        <dbReference type="EMBL" id="OHA63986.1"/>
    </source>
</evidence>
<protein>
    <submittedName>
        <fullName evidence="3">Uncharacterized protein</fullName>
    </submittedName>
</protein>
<feature type="transmembrane region" description="Helical" evidence="2">
    <location>
        <begin position="132"/>
        <end position="157"/>
    </location>
</feature>
<evidence type="ECO:0000313" key="4">
    <source>
        <dbReference type="Proteomes" id="UP000178170"/>
    </source>
</evidence>
<evidence type="ECO:0000256" key="1">
    <source>
        <dbReference type="SAM" id="MobiDB-lite"/>
    </source>
</evidence>
<feature type="region of interest" description="Disordered" evidence="1">
    <location>
        <begin position="1"/>
        <end position="26"/>
    </location>
</feature>
<feature type="transmembrane region" description="Helical" evidence="2">
    <location>
        <begin position="34"/>
        <end position="53"/>
    </location>
</feature>
<feature type="compositionally biased region" description="Acidic residues" evidence="1">
    <location>
        <begin position="1"/>
        <end position="21"/>
    </location>
</feature>
<gene>
    <name evidence="3" type="ORF">A2843_01605</name>
</gene>
<accession>A0A1G2QTV6</accession>
<evidence type="ECO:0000256" key="2">
    <source>
        <dbReference type="SAM" id="Phobius"/>
    </source>
</evidence>
<dbReference type="Proteomes" id="UP000178170">
    <property type="component" value="Unassembled WGS sequence"/>
</dbReference>
<keyword evidence="2" id="KW-0812">Transmembrane</keyword>
<proteinExistence type="predicted"/>
<organism evidence="3 4">
    <name type="scientific">Candidatus Wildermuthbacteria bacterium RIFCSPHIGHO2_01_FULL_48_27b</name>
    <dbReference type="NCBI Taxonomy" id="1802447"/>
    <lineage>
        <taxon>Bacteria</taxon>
        <taxon>Candidatus Wildermuthiibacteriota</taxon>
    </lineage>
</organism>
<feature type="transmembrane region" description="Helical" evidence="2">
    <location>
        <begin position="59"/>
        <end position="77"/>
    </location>
</feature>
<dbReference type="AlphaFoldDB" id="A0A1G2QTV6"/>
<comment type="caution">
    <text evidence="3">The sequence shown here is derived from an EMBL/GenBank/DDBJ whole genome shotgun (WGS) entry which is preliminary data.</text>
</comment>
<name>A0A1G2QTV6_9BACT</name>
<sequence length="160" mass="17847">MADEAVAEFDQEEEEDVETPPESDAGVSPFDPDFLIFALPLAFILDILSYLFMGLDLGIIAAGVNIVLGGILIAWMVHRGKRMDEAKEMYRQGVETARMGRAGIEPRRQITQQKITSAVGKTASKRLLKRALFFYAAESIPIVNFIPFWLAGVILMLREK</sequence>
<dbReference type="EMBL" id="MHTS01000023">
    <property type="protein sequence ID" value="OHA63986.1"/>
    <property type="molecule type" value="Genomic_DNA"/>
</dbReference>
<reference evidence="3 4" key="1">
    <citation type="journal article" date="2016" name="Nat. Commun.">
        <title>Thousands of microbial genomes shed light on interconnected biogeochemical processes in an aquifer system.</title>
        <authorList>
            <person name="Anantharaman K."/>
            <person name="Brown C.T."/>
            <person name="Hug L.A."/>
            <person name="Sharon I."/>
            <person name="Castelle C.J."/>
            <person name="Probst A.J."/>
            <person name="Thomas B.C."/>
            <person name="Singh A."/>
            <person name="Wilkins M.J."/>
            <person name="Karaoz U."/>
            <person name="Brodie E.L."/>
            <person name="Williams K.H."/>
            <person name="Hubbard S.S."/>
            <person name="Banfield J.F."/>
        </authorList>
    </citation>
    <scope>NUCLEOTIDE SEQUENCE [LARGE SCALE GENOMIC DNA]</scope>
</reference>
<keyword evidence="2" id="KW-0472">Membrane</keyword>